<accession>A0ABS4E7X1</accession>
<keyword evidence="3 6" id="KW-0812">Transmembrane</keyword>
<gene>
    <name evidence="7" type="ORF">J2Z43_000406</name>
</gene>
<evidence type="ECO:0000256" key="1">
    <source>
        <dbReference type="ARBA" id="ARBA00004141"/>
    </source>
</evidence>
<dbReference type="Pfam" id="PF01594">
    <property type="entry name" value="AI-2E_transport"/>
    <property type="match status" value="1"/>
</dbReference>
<comment type="subcellular location">
    <subcellularLocation>
        <location evidence="1">Membrane</location>
        <topology evidence="1">Multi-pass membrane protein</topology>
    </subcellularLocation>
</comment>
<feature type="transmembrane region" description="Helical" evidence="6">
    <location>
        <begin position="261"/>
        <end position="281"/>
    </location>
</feature>
<evidence type="ECO:0000256" key="6">
    <source>
        <dbReference type="SAM" id="Phobius"/>
    </source>
</evidence>
<keyword evidence="8" id="KW-1185">Reference proteome</keyword>
<proteinExistence type="inferred from homology"/>
<feature type="transmembrane region" description="Helical" evidence="6">
    <location>
        <begin position="225"/>
        <end position="249"/>
    </location>
</feature>
<evidence type="ECO:0000256" key="2">
    <source>
        <dbReference type="ARBA" id="ARBA00009773"/>
    </source>
</evidence>
<feature type="transmembrane region" description="Helical" evidence="6">
    <location>
        <begin position="15"/>
        <end position="44"/>
    </location>
</feature>
<dbReference type="InterPro" id="IPR002549">
    <property type="entry name" value="AI-2E-like"/>
</dbReference>
<evidence type="ECO:0000256" key="3">
    <source>
        <dbReference type="ARBA" id="ARBA00022692"/>
    </source>
</evidence>
<sequence length="336" mass="38448">MNFFKELMLDKNRPILVFLFICLSLFLISDMISVVLLTFVLTYITNRLVVTINNIIKISKTSITIFIYLMIILFLYMIIKYYVPTLVNQSMLMIDSLFKFYPDILESSLIGDILSKISFKEIKDQMLDGIKILVASVTNITSFGMTLGMSFLLSFFFNIEENWVKNFSRMFLNSKFGVFFKDLQFIGNKFVQTFGVVLEAQFLISLINTALTIVCLYIIGFPNLVSLTFVIFILGLIPVAGVIISFIPLTLIGYSTGGIKTVVYVFIIICIIHMLESYILNPKLMSKKTELPIFFTFIILIFSEHFFGVWGLILGIPTFVFLLDLIDVKSINKVKD</sequence>
<feature type="transmembrane region" description="Helical" evidence="6">
    <location>
        <begin position="132"/>
        <end position="159"/>
    </location>
</feature>
<dbReference type="PANTHER" id="PTHR21716:SF62">
    <property type="entry name" value="TRANSPORT PROTEIN YDBI-RELATED"/>
    <property type="match status" value="1"/>
</dbReference>
<keyword evidence="4 6" id="KW-1133">Transmembrane helix</keyword>
<feature type="transmembrane region" description="Helical" evidence="6">
    <location>
        <begin position="65"/>
        <end position="83"/>
    </location>
</feature>
<evidence type="ECO:0000313" key="7">
    <source>
        <dbReference type="EMBL" id="MBP1854016.1"/>
    </source>
</evidence>
<keyword evidence="5 6" id="KW-0472">Membrane</keyword>
<dbReference type="Proteomes" id="UP000767291">
    <property type="component" value="Unassembled WGS sequence"/>
</dbReference>
<name>A0ABS4E7X1_9FIRM</name>
<evidence type="ECO:0000313" key="8">
    <source>
        <dbReference type="Proteomes" id="UP000767291"/>
    </source>
</evidence>
<comment type="similarity">
    <text evidence="2">Belongs to the autoinducer-2 exporter (AI-2E) (TC 2.A.86) family.</text>
</comment>
<protein>
    <submittedName>
        <fullName evidence="7">PurR-regulated permease PerM</fullName>
    </submittedName>
</protein>
<dbReference type="EMBL" id="JAGGJX010000001">
    <property type="protein sequence ID" value="MBP1854016.1"/>
    <property type="molecule type" value="Genomic_DNA"/>
</dbReference>
<evidence type="ECO:0000256" key="5">
    <source>
        <dbReference type="ARBA" id="ARBA00023136"/>
    </source>
</evidence>
<dbReference type="PANTHER" id="PTHR21716">
    <property type="entry name" value="TRANSMEMBRANE PROTEIN"/>
    <property type="match status" value="1"/>
</dbReference>
<dbReference type="RefSeq" id="WP_209455604.1">
    <property type="nucleotide sequence ID" value="NZ_BAAACS010000017.1"/>
</dbReference>
<feature type="transmembrane region" description="Helical" evidence="6">
    <location>
        <begin position="196"/>
        <end position="219"/>
    </location>
</feature>
<organism evidence="7 8">
    <name type="scientific">Metaclostridioides mangenotii</name>
    <dbReference type="NCBI Taxonomy" id="1540"/>
    <lineage>
        <taxon>Bacteria</taxon>
        <taxon>Bacillati</taxon>
        <taxon>Bacillota</taxon>
        <taxon>Clostridia</taxon>
        <taxon>Peptostreptococcales</taxon>
        <taxon>Peptostreptococcaceae</taxon>
        <taxon>Metaclostridioides</taxon>
    </lineage>
</organism>
<reference evidence="7 8" key="1">
    <citation type="submission" date="2021-03" db="EMBL/GenBank/DDBJ databases">
        <title>Genomic Encyclopedia of Type Strains, Phase IV (KMG-IV): sequencing the most valuable type-strain genomes for metagenomic binning, comparative biology and taxonomic classification.</title>
        <authorList>
            <person name="Goeker M."/>
        </authorList>
    </citation>
    <scope>NUCLEOTIDE SEQUENCE [LARGE SCALE GENOMIC DNA]</scope>
    <source>
        <strain evidence="7 8">DSM 1289</strain>
    </source>
</reference>
<evidence type="ECO:0000256" key="4">
    <source>
        <dbReference type="ARBA" id="ARBA00022989"/>
    </source>
</evidence>
<feature type="transmembrane region" description="Helical" evidence="6">
    <location>
        <begin position="293"/>
        <end position="326"/>
    </location>
</feature>
<comment type="caution">
    <text evidence="7">The sequence shown here is derived from an EMBL/GenBank/DDBJ whole genome shotgun (WGS) entry which is preliminary data.</text>
</comment>